<dbReference type="Proteomes" id="UP000481037">
    <property type="component" value="Unassembled WGS sequence"/>
</dbReference>
<evidence type="ECO:0000313" key="1">
    <source>
        <dbReference type="EMBL" id="MRX06613.1"/>
    </source>
</evidence>
<protein>
    <submittedName>
        <fullName evidence="1">RimK family alpha-L-glutamate ligase</fullName>
    </submittedName>
</protein>
<proteinExistence type="predicted"/>
<sequence>MDRYTSMLKLVRLLDAGHTLEQLLDSAGAEQDSGHLLMRMAQLFQIFGQQAESAELQVQALQQRQHYHLAADIQPPALRVLVFLAGGFMLDNTPVGFLLDGSDIACDLLYVTQHTPLPAELPPHDVVFVAAGHFERHGPLFARMAPLLAQASGPVLNQPRSDFGFERDALNALLRNIPGVVVPRTYAVSRDELEWMALNAAESFPLIVRPLRSQAGKGLARLECARDIEDYLAVQNEAEFYLAPYIDYRSADGLYRKCRLVLMGGKAYVCHYAISQHWVVHYQSAGMEQAAERRDEEARFMADFDQGFGLRHAAALEEIGRRIGLDYVVIDCGETPAGQLLFFEADNVSFVHAVDSVDMYPYKHVQMTRVFAAFRAMLKGAAHG</sequence>
<dbReference type="EMBL" id="WKJM01000001">
    <property type="protein sequence ID" value="MRX06613.1"/>
    <property type="molecule type" value="Genomic_DNA"/>
</dbReference>
<dbReference type="RefSeq" id="WP_154366940.1">
    <property type="nucleotide sequence ID" value="NZ_WKJM01000001.1"/>
</dbReference>
<comment type="caution">
    <text evidence="1">The sequence shown here is derived from an EMBL/GenBank/DDBJ whole genome shotgun (WGS) entry which is preliminary data.</text>
</comment>
<accession>A0A6L5Q9X7</accession>
<gene>
    <name evidence="1" type="ORF">GJ697_02045</name>
</gene>
<dbReference type="GO" id="GO:0016874">
    <property type="term" value="F:ligase activity"/>
    <property type="evidence" value="ECO:0007669"/>
    <property type="project" value="UniProtKB-KW"/>
</dbReference>
<organism evidence="1 2">
    <name type="scientific">Duganella alba</name>
    <dbReference type="NCBI Taxonomy" id="2666081"/>
    <lineage>
        <taxon>Bacteria</taxon>
        <taxon>Pseudomonadati</taxon>
        <taxon>Pseudomonadota</taxon>
        <taxon>Betaproteobacteria</taxon>
        <taxon>Burkholderiales</taxon>
        <taxon>Oxalobacteraceae</taxon>
        <taxon>Telluria group</taxon>
        <taxon>Duganella</taxon>
    </lineage>
</organism>
<dbReference type="SUPFAM" id="SSF56059">
    <property type="entry name" value="Glutathione synthetase ATP-binding domain-like"/>
    <property type="match status" value="1"/>
</dbReference>
<name>A0A6L5Q9X7_9BURK</name>
<evidence type="ECO:0000313" key="2">
    <source>
        <dbReference type="Proteomes" id="UP000481037"/>
    </source>
</evidence>
<dbReference type="AlphaFoldDB" id="A0A6L5Q9X7"/>
<keyword evidence="2" id="KW-1185">Reference proteome</keyword>
<reference evidence="1 2" key="1">
    <citation type="submission" date="2019-11" db="EMBL/GenBank/DDBJ databases">
        <title>Novel species isolated from a subtropical stream in China.</title>
        <authorList>
            <person name="Lu H."/>
        </authorList>
    </citation>
    <scope>NUCLEOTIDE SEQUENCE [LARGE SCALE GENOMIC DNA]</scope>
    <source>
        <strain evidence="1 2">FT25W</strain>
    </source>
</reference>
<keyword evidence="1" id="KW-0436">Ligase</keyword>